<protein>
    <submittedName>
        <fullName evidence="2">Uncharacterized protein</fullName>
    </submittedName>
</protein>
<dbReference type="Proteomes" id="UP000054717">
    <property type="component" value="Unassembled WGS sequence"/>
</dbReference>
<dbReference type="EMBL" id="FCNZ02000006">
    <property type="protein sequence ID" value="SAL38810.1"/>
    <property type="molecule type" value="Genomic_DNA"/>
</dbReference>
<gene>
    <name evidence="2" type="ORF">AWB66_01995</name>
</gene>
<evidence type="ECO:0000256" key="1">
    <source>
        <dbReference type="SAM" id="Phobius"/>
    </source>
</evidence>
<dbReference type="AlphaFoldDB" id="A0A158H4Y7"/>
<organism evidence="2 3">
    <name type="scientific">Caballeronia telluris</name>
    <dbReference type="NCBI Taxonomy" id="326475"/>
    <lineage>
        <taxon>Bacteria</taxon>
        <taxon>Pseudomonadati</taxon>
        <taxon>Pseudomonadota</taxon>
        <taxon>Betaproteobacteria</taxon>
        <taxon>Burkholderiales</taxon>
        <taxon>Burkholderiaceae</taxon>
        <taxon>Caballeronia</taxon>
    </lineage>
</organism>
<name>A0A158H4Y7_9BURK</name>
<evidence type="ECO:0000313" key="2">
    <source>
        <dbReference type="EMBL" id="SAL38810.1"/>
    </source>
</evidence>
<accession>A0A158H4Y7</accession>
<keyword evidence="1" id="KW-0812">Transmembrane</keyword>
<keyword evidence="1" id="KW-0472">Membrane</keyword>
<dbReference type="RefSeq" id="WP_125469700.1">
    <property type="nucleotide sequence ID" value="NZ_FCNZ02000006.1"/>
</dbReference>
<evidence type="ECO:0000313" key="3">
    <source>
        <dbReference type="Proteomes" id="UP000054717"/>
    </source>
</evidence>
<keyword evidence="1" id="KW-1133">Transmembrane helix</keyword>
<comment type="caution">
    <text evidence="2">The sequence shown here is derived from an EMBL/GenBank/DDBJ whole genome shotgun (WGS) entry which is preliminary data.</text>
</comment>
<dbReference type="STRING" id="326475.AWB66_01995"/>
<sequence>MASIDSRIISNVFIAFFAFVSQFAVANTLIEFDTPYIVAEEKDGKINGYYGLTLPGVESIRPPVSCRFFFTSASKPEHSSQLTVQTFSTDSTYKNRDPAEDLPGELVIAGERWTIQMERLPDGCLTAAGGGFQKGSAVPNSVEKRTPIVGLLVIRGKSNFFDYKNGGFSKRNGFLVRGDVVVALDKRNDFYFVKFLNDTSGRTSTGWVKISDTVTPFPE</sequence>
<reference evidence="2" key="1">
    <citation type="submission" date="2016-01" db="EMBL/GenBank/DDBJ databases">
        <authorList>
            <person name="Peeters Charlotte."/>
        </authorList>
    </citation>
    <scope>NUCLEOTIDE SEQUENCE</scope>
    <source>
        <strain evidence="2">LMG 22936</strain>
    </source>
</reference>
<feature type="transmembrane region" description="Helical" evidence="1">
    <location>
        <begin position="12"/>
        <end position="30"/>
    </location>
</feature>
<keyword evidence="3" id="KW-1185">Reference proteome</keyword>
<proteinExistence type="predicted"/>